<evidence type="ECO:0000313" key="22">
    <source>
        <dbReference type="Proteomes" id="UP000001292"/>
    </source>
</evidence>
<evidence type="ECO:0000256" key="1">
    <source>
        <dbReference type="ARBA" id="ARBA00004448"/>
    </source>
</evidence>
<proteinExistence type="inferred from homology"/>
<dbReference type="EMBL" id="CH480815">
    <property type="protein sequence ID" value="EDW42531.1"/>
    <property type="molecule type" value="Genomic_DNA"/>
</dbReference>
<keyword evidence="3 18" id="KW-0813">Transport</keyword>
<evidence type="ECO:0000256" key="15">
    <source>
        <dbReference type="ARBA" id="ARBA00076502"/>
    </source>
</evidence>
<evidence type="ECO:0000256" key="7">
    <source>
        <dbReference type="ARBA" id="ARBA00022792"/>
    </source>
</evidence>
<protein>
    <recommendedName>
        <fullName evidence="14">Mitochondrial glutamate carrier 2</fullName>
    </recommendedName>
    <alternativeName>
        <fullName evidence="16">Glutamate/H(+) symporter 2</fullName>
    </alternativeName>
    <alternativeName>
        <fullName evidence="15">Solute carrier family 25 member 18</fullName>
    </alternativeName>
</protein>
<keyword evidence="7" id="KW-0999">Mitochondrion inner membrane</keyword>
<feature type="transmembrane region" description="Helical" evidence="20">
    <location>
        <begin position="30"/>
        <end position="47"/>
    </location>
</feature>
<evidence type="ECO:0000256" key="5">
    <source>
        <dbReference type="ARBA" id="ARBA00022692"/>
    </source>
</evidence>
<evidence type="ECO:0000256" key="2">
    <source>
        <dbReference type="ARBA" id="ARBA00006375"/>
    </source>
</evidence>
<evidence type="ECO:0000256" key="16">
    <source>
        <dbReference type="ARBA" id="ARBA00081096"/>
    </source>
</evidence>
<evidence type="ECO:0000256" key="18">
    <source>
        <dbReference type="RuleBase" id="RU000488"/>
    </source>
</evidence>
<feature type="region of interest" description="Disordered" evidence="19">
    <location>
        <begin position="1"/>
        <end position="20"/>
    </location>
</feature>
<organism evidence="22">
    <name type="scientific">Drosophila sechellia</name>
    <name type="common">Fruit fly</name>
    <dbReference type="NCBI Taxonomy" id="7238"/>
    <lineage>
        <taxon>Eukaryota</taxon>
        <taxon>Metazoa</taxon>
        <taxon>Ecdysozoa</taxon>
        <taxon>Arthropoda</taxon>
        <taxon>Hexapoda</taxon>
        <taxon>Insecta</taxon>
        <taxon>Pterygota</taxon>
        <taxon>Neoptera</taxon>
        <taxon>Endopterygota</taxon>
        <taxon>Diptera</taxon>
        <taxon>Brachycera</taxon>
        <taxon>Muscomorpha</taxon>
        <taxon>Ephydroidea</taxon>
        <taxon>Drosophilidae</taxon>
        <taxon>Drosophila</taxon>
        <taxon>Sophophora</taxon>
    </lineage>
</organism>
<dbReference type="GO" id="GO:0005743">
    <property type="term" value="C:mitochondrial inner membrane"/>
    <property type="evidence" value="ECO:0007669"/>
    <property type="project" value="UniProtKB-SubCell"/>
</dbReference>
<dbReference type="GO" id="GO:0043490">
    <property type="term" value="P:malate-aspartate shuttle"/>
    <property type="evidence" value="ECO:0007669"/>
    <property type="project" value="TreeGrafter"/>
</dbReference>
<feature type="repeat" description="Solcar" evidence="17">
    <location>
        <begin position="24"/>
        <end position="114"/>
    </location>
</feature>
<dbReference type="OMA" id="LMTQVHS"/>
<dbReference type="InterPro" id="IPR018108">
    <property type="entry name" value="MCP_transmembrane"/>
</dbReference>
<dbReference type="Gene3D" id="1.50.40.10">
    <property type="entry name" value="Mitochondrial carrier domain"/>
    <property type="match status" value="1"/>
</dbReference>
<dbReference type="PANTHER" id="PTHR45678:SF5">
    <property type="entry name" value="AT03939P-RELATED"/>
    <property type="match status" value="1"/>
</dbReference>
<evidence type="ECO:0000256" key="8">
    <source>
        <dbReference type="ARBA" id="ARBA00022847"/>
    </source>
</evidence>
<dbReference type="PRINTS" id="PR00926">
    <property type="entry name" value="MITOCARRIER"/>
</dbReference>
<gene>
    <name evidence="21" type="primary">Dsec\GM23991</name>
    <name evidence="21" type="ORF">Dsec_GM23991</name>
</gene>
<dbReference type="KEGG" id="dse:6606748"/>
<name>B4HHJ2_DROSE</name>
<feature type="repeat" description="Solcar" evidence="17">
    <location>
        <begin position="122"/>
        <end position="218"/>
    </location>
</feature>
<comment type="function">
    <text evidence="13">Responsible for the transport of glutamate from the cytosol into the mitochondrial matrix with the concomitant import of a proton (symport system).</text>
</comment>
<evidence type="ECO:0000256" key="13">
    <source>
        <dbReference type="ARBA" id="ARBA00057953"/>
    </source>
</evidence>
<accession>B4HHJ2</accession>
<keyword evidence="9 20" id="KW-1133">Transmembrane helix</keyword>
<dbReference type="HOGENOM" id="CLU_015166_3_4_1"/>
<evidence type="ECO:0000256" key="10">
    <source>
        <dbReference type="ARBA" id="ARBA00023128"/>
    </source>
</evidence>
<reference evidence="21 22" key="1">
    <citation type="journal article" date="2007" name="Nature">
        <title>Evolution of genes and genomes on the Drosophila phylogeny.</title>
        <authorList>
            <consortium name="Drosophila 12 Genomes Consortium"/>
            <person name="Clark A.G."/>
            <person name="Eisen M.B."/>
            <person name="Smith D.R."/>
            <person name="Bergman C.M."/>
            <person name="Oliver B."/>
            <person name="Markow T.A."/>
            <person name="Kaufman T.C."/>
            <person name="Kellis M."/>
            <person name="Gelbart W."/>
            <person name="Iyer V.N."/>
            <person name="Pollard D.A."/>
            <person name="Sackton T.B."/>
            <person name="Larracuente A.M."/>
            <person name="Singh N.D."/>
            <person name="Abad J.P."/>
            <person name="Abt D.N."/>
            <person name="Adryan B."/>
            <person name="Aguade M."/>
            <person name="Akashi H."/>
            <person name="Anderson W.W."/>
            <person name="Aquadro C.F."/>
            <person name="Ardell D.H."/>
            <person name="Arguello R."/>
            <person name="Artieri C.G."/>
            <person name="Barbash D.A."/>
            <person name="Barker D."/>
            <person name="Barsanti P."/>
            <person name="Batterham P."/>
            <person name="Batzoglou S."/>
            <person name="Begun D."/>
            <person name="Bhutkar A."/>
            <person name="Blanco E."/>
            <person name="Bosak S.A."/>
            <person name="Bradley R.K."/>
            <person name="Brand A.D."/>
            <person name="Brent M.R."/>
            <person name="Brooks A.N."/>
            <person name="Brown R.H."/>
            <person name="Butlin R.K."/>
            <person name="Caggese C."/>
            <person name="Calvi B.R."/>
            <person name="Bernardo de Carvalho A."/>
            <person name="Caspi A."/>
            <person name="Castrezana S."/>
            <person name="Celniker S.E."/>
            <person name="Chang J.L."/>
            <person name="Chapple C."/>
            <person name="Chatterji S."/>
            <person name="Chinwalla A."/>
            <person name="Civetta A."/>
            <person name="Clifton S.W."/>
            <person name="Comeron J.M."/>
            <person name="Costello J.C."/>
            <person name="Coyne J.A."/>
            <person name="Daub J."/>
            <person name="David R.G."/>
            <person name="Delcher A.L."/>
            <person name="Delehaunty K."/>
            <person name="Do C.B."/>
            <person name="Ebling H."/>
            <person name="Edwards K."/>
            <person name="Eickbush T."/>
            <person name="Evans J.D."/>
            <person name="Filipski A."/>
            <person name="Findeiss S."/>
            <person name="Freyhult E."/>
            <person name="Fulton L."/>
            <person name="Fulton R."/>
            <person name="Garcia A.C."/>
            <person name="Gardiner A."/>
            <person name="Garfield D.A."/>
            <person name="Garvin B.E."/>
            <person name="Gibson G."/>
            <person name="Gilbert D."/>
            <person name="Gnerre S."/>
            <person name="Godfrey J."/>
            <person name="Good R."/>
            <person name="Gotea V."/>
            <person name="Gravely B."/>
            <person name="Greenberg A.J."/>
            <person name="Griffiths-Jones S."/>
            <person name="Gross S."/>
            <person name="Guigo R."/>
            <person name="Gustafson E.A."/>
            <person name="Haerty W."/>
            <person name="Hahn M.W."/>
            <person name="Halligan D.L."/>
            <person name="Halpern A.L."/>
            <person name="Halter G.M."/>
            <person name="Han M.V."/>
            <person name="Heger A."/>
            <person name="Hillier L."/>
            <person name="Hinrichs A.S."/>
            <person name="Holmes I."/>
            <person name="Hoskins R.A."/>
            <person name="Hubisz M.J."/>
            <person name="Hultmark D."/>
            <person name="Huntley M.A."/>
            <person name="Jaffe D.B."/>
            <person name="Jagadeeshan S."/>
            <person name="Jeck W.R."/>
            <person name="Johnson J."/>
            <person name="Jones C.D."/>
            <person name="Jordan W.C."/>
            <person name="Karpen G.H."/>
            <person name="Kataoka E."/>
            <person name="Keightley P.D."/>
            <person name="Kheradpour P."/>
            <person name="Kirkness E.F."/>
            <person name="Koerich L.B."/>
            <person name="Kristiansen K."/>
            <person name="Kudrna D."/>
            <person name="Kulathinal R.J."/>
            <person name="Kumar S."/>
            <person name="Kwok R."/>
            <person name="Lander E."/>
            <person name="Langley C.H."/>
            <person name="Lapoint R."/>
            <person name="Lazzaro B.P."/>
            <person name="Lee S.J."/>
            <person name="Levesque L."/>
            <person name="Li R."/>
            <person name="Lin C.F."/>
            <person name="Lin M.F."/>
            <person name="Lindblad-Toh K."/>
            <person name="Llopart A."/>
            <person name="Long M."/>
            <person name="Low L."/>
            <person name="Lozovsky E."/>
            <person name="Lu J."/>
            <person name="Luo M."/>
            <person name="Machado C.A."/>
            <person name="Makalowski W."/>
            <person name="Marzo M."/>
            <person name="Matsuda M."/>
            <person name="Matzkin L."/>
            <person name="McAllister B."/>
            <person name="McBride C.S."/>
            <person name="McKernan B."/>
            <person name="McKernan K."/>
            <person name="Mendez-Lago M."/>
            <person name="Minx P."/>
            <person name="Mollenhauer M.U."/>
            <person name="Montooth K."/>
            <person name="Mount S.M."/>
            <person name="Mu X."/>
            <person name="Myers E."/>
            <person name="Negre B."/>
            <person name="Newfeld S."/>
            <person name="Nielsen R."/>
            <person name="Noor M.A."/>
            <person name="O'Grady P."/>
            <person name="Pachter L."/>
            <person name="Papaceit M."/>
            <person name="Parisi M.J."/>
            <person name="Parisi M."/>
            <person name="Parts L."/>
            <person name="Pedersen J.S."/>
            <person name="Pesole G."/>
            <person name="Phillippy A.M."/>
            <person name="Ponting C.P."/>
            <person name="Pop M."/>
            <person name="Porcelli D."/>
            <person name="Powell J.R."/>
            <person name="Prohaska S."/>
            <person name="Pruitt K."/>
            <person name="Puig M."/>
            <person name="Quesneville H."/>
            <person name="Ram K.R."/>
            <person name="Rand D."/>
            <person name="Rasmussen M.D."/>
            <person name="Reed L.K."/>
            <person name="Reenan R."/>
            <person name="Reily A."/>
            <person name="Remington K.A."/>
            <person name="Rieger T.T."/>
            <person name="Ritchie M.G."/>
            <person name="Robin C."/>
            <person name="Rogers Y.H."/>
            <person name="Rohde C."/>
            <person name="Rozas J."/>
            <person name="Rubenfield M.J."/>
            <person name="Ruiz A."/>
            <person name="Russo S."/>
            <person name="Salzberg S.L."/>
            <person name="Sanchez-Gracia A."/>
            <person name="Saranga D.J."/>
            <person name="Sato H."/>
            <person name="Schaeffer S.W."/>
            <person name="Schatz M.C."/>
            <person name="Schlenke T."/>
            <person name="Schwartz R."/>
            <person name="Segarra C."/>
            <person name="Singh R.S."/>
            <person name="Sirot L."/>
            <person name="Sirota M."/>
            <person name="Sisneros N.B."/>
            <person name="Smith C.D."/>
            <person name="Smith T.F."/>
            <person name="Spieth J."/>
            <person name="Stage D.E."/>
            <person name="Stark A."/>
            <person name="Stephan W."/>
            <person name="Strausberg R.L."/>
            <person name="Strempel S."/>
            <person name="Sturgill D."/>
            <person name="Sutton G."/>
            <person name="Sutton G.G."/>
            <person name="Tao W."/>
            <person name="Teichmann S."/>
            <person name="Tobari Y.N."/>
            <person name="Tomimura Y."/>
            <person name="Tsolas J.M."/>
            <person name="Valente V.L."/>
            <person name="Venter E."/>
            <person name="Venter J.C."/>
            <person name="Vicario S."/>
            <person name="Vieira F.G."/>
            <person name="Vilella A.J."/>
            <person name="Villasante A."/>
            <person name="Walenz B."/>
            <person name="Wang J."/>
            <person name="Wasserman M."/>
            <person name="Watts T."/>
            <person name="Wilson D."/>
            <person name="Wilson R.K."/>
            <person name="Wing R.A."/>
            <person name="Wolfner M.F."/>
            <person name="Wong A."/>
            <person name="Wong G.K."/>
            <person name="Wu C.I."/>
            <person name="Wu G."/>
            <person name="Yamamoto D."/>
            <person name="Yang H.P."/>
            <person name="Yang S.P."/>
            <person name="Yorke J.A."/>
            <person name="Yoshida K."/>
            <person name="Zdobnov E."/>
            <person name="Zhang P."/>
            <person name="Zhang Y."/>
            <person name="Zimin A.V."/>
            <person name="Baldwin J."/>
            <person name="Abdouelleil A."/>
            <person name="Abdulkadir J."/>
            <person name="Abebe A."/>
            <person name="Abera B."/>
            <person name="Abreu J."/>
            <person name="Acer S.C."/>
            <person name="Aftuck L."/>
            <person name="Alexander A."/>
            <person name="An P."/>
            <person name="Anderson E."/>
            <person name="Anderson S."/>
            <person name="Arachi H."/>
            <person name="Azer M."/>
            <person name="Bachantsang P."/>
            <person name="Barry A."/>
            <person name="Bayul T."/>
            <person name="Berlin A."/>
            <person name="Bessette D."/>
            <person name="Bloom T."/>
            <person name="Blye J."/>
            <person name="Boguslavskiy L."/>
            <person name="Bonnet C."/>
            <person name="Boukhgalter B."/>
            <person name="Bourzgui I."/>
            <person name="Brown A."/>
            <person name="Cahill P."/>
            <person name="Channer S."/>
            <person name="Cheshatsang Y."/>
            <person name="Chuda L."/>
            <person name="Citroen M."/>
            <person name="Collymore A."/>
            <person name="Cooke P."/>
            <person name="Costello M."/>
            <person name="D'Aco K."/>
            <person name="Daza R."/>
            <person name="De Haan G."/>
            <person name="DeGray S."/>
            <person name="DeMaso C."/>
            <person name="Dhargay N."/>
            <person name="Dooley K."/>
            <person name="Dooley E."/>
            <person name="Doricent M."/>
            <person name="Dorje P."/>
            <person name="Dorjee K."/>
            <person name="Dupes A."/>
            <person name="Elong R."/>
            <person name="Falk J."/>
            <person name="Farina A."/>
            <person name="Faro S."/>
            <person name="Ferguson D."/>
            <person name="Fisher S."/>
            <person name="Foley C.D."/>
            <person name="Franke A."/>
            <person name="Friedrich D."/>
            <person name="Gadbois L."/>
            <person name="Gearin G."/>
            <person name="Gearin C.R."/>
            <person name="Giannoukos G."/>
            <person name="Goode T."/>
            <person name="Graham J."/>
            <person name="Grandbois E."/>
            <person name="Grewal S."/>
            <person name="Gyaltsen K."/>
            <person name="Hafez N."/>
            <person name="Hagos B."/>
            <person name="Hall J."/>
            <person name="Henson C."/>
            <person name="Hollinger A."/>
            <person name="Honan T."/>
            <person name="Huard M.D."/>
            <person name="Hughes L."/>
            <person name="Hurhula B."/>
            <person name="Husby M.E."/>
            <person name="Kamat A."/>
            <person name="Kanga B."/>
            <person name="Kashin S."/>
            <person name="Khazanovich D."/>
            <person name="Kisner P."/>
            <person name="Lance K."/>
            <person name="Lara M."/>
            <person name="Lee W."/>
            <person name="Lennon N."/>
            <person name="Letendre F."/>
            <person name="LeVine R."/>
            <person name="Lipovsky A."/>
            <person name="Liu X."/>
            <person name="Liu J."/>
            <person name="Liu S."/>
            <person name="Lokyitsang T."/>
            <person name="Lokyitsang Y."/>
            <person name="Lubonja R."/>
            <person name="Lui A."/>
            <person name="MacDonald P."/>
            <person name="Magnisalis V."/>
            <person name="Maru K."/>
            <person name="Matthews C."/>
            <person name="McCusker W."/>
            <person name="McDonough S."/>
            <person name="Mehta T."/>
            <person name="Meldrim J."/>
            <person name="Meneus L."/>
            <person name="Mihai O."/>
            <person name="Mihalev A."/>
            <person name="Mihova T."/>
            <person name="Mittelman R."/>
            <person name="Mlenga V."/>
            <person name="Montmayeur A."/>
            <person name="Mulrain L."/>
            <person name="Navidi A."/>
            <person name="Naylor J."/>
            <person name="Negash T."/>
            <person name="Nguyen T."/>
            <person name="Nguyen N."/>
            <person name="Nicol R."/>
            <person name="Norbu C."/>
            <person name="Norbu N."/>
            <person name="Novod N."/>
            <person name="O'Neill B."/>
            <person name="Osman S."/>
            <person name="Markiewicz E."/>
            <person name="Oyono O.L."/>
            <person name="Patti C."/>
            <person name="Phunkhang P."/>
            <person name="Pierre F."/>
            <person name="Priest M."/>
            <person name="Raghuraman S."/>
            <person name="Rege F."/>
            <person name="Reyes R."/>
            <person name="Rise C."/>
            <person name="Rogov P."/>
            <person name="Ross K."/>
            <person name="Ryan E."/>
            <person name="Settipalli S."/>
            <person name="Shea T."/>
            <person name="Sherpa N."/>
            <person name="Shi L."/>
            <person name="Shih D."/>
            <person name="Sparrow T."/>
            <person name="Spaulding J."/>
            <person name="Stalker J."/>
            <person name="Stange-Thomann N."/>
            <person name="Stavropoulos S."/>
            <person name="Stone C."/>
            <person name="Strader C."/>
            <person name="Tesfaye S."/>
            <person name="Thomson T."/>
            <person name="Thoulutsang Y."/>
            <person name="Thoulutsang D."/>
            <person name="Topham K."/>
            <person name="Topping I."/>
            <person name="Tsamla T."/>
            <person name="Vassiliev H."/>
            <person name="Vo A."/>
            <person name="Wangchuk T."/>
            <person name="Wangdi T."/>
            <person name="Weiand M."/>
            <person name="Wilkinson J."/>
            <person name="Wilson A."/>
            <person name="Yadav S."/>
            <person name="Young G."/>
            <person name="Yu Q."/>
            <person name="Zembek L."/>
            <person name="Zhong D."/>
            <person name="Zimmer A."/>
            <person name="Zwirko Z."/>
            <person name="Jaffe D.B."/>
            <person name="Alvarez P."/>
            <person name="Brockman W."/>
            <person name="Butler J."/>
            <person name="Chin C."/>
            <person name="Gnerre S."/>
            <person name="Grabherr M."/>
            <person name="Kleber M."/>
            <person name="Mauceli E."/>
            <person name="MacCallum I."/>
        </authorList>
    </citation>
    <scope>NUCLEOTIDE SEQUENCE [LARGE SCALE GENOMIC DNA]</scope>
    <source>
        <strain evidence="22">Rob3c / Tucson 14021-0248.25</strain>
    </source>
</reference>
<dbReference type="InterPro" id="IPR051028">
    <property type="entry name" value="Mito_Solute_Carrier"/>
</dbReference>
<feature type="transmembrane region" description="Helical" evidence="20">
    <location>
        <begin position="294"/>
        <end position="313"/>
    </location>
</feature>
<evidence type="ECO:0000256" key="17">
    <source>
        <dbReference type="PROSITE-ProRule" id="PRU00282"/>
    </source>
</evidence>
<keyword evidence="6" id="KW-0677">Repeat</keyword>
<dbReference type="Proteomes" id="UP000001292">
    <property type="component" value="Unassembled WGS sequence"/>
</dbReference>
<dbReference type="Pfam" id="PF00153">
    <property type="entry name" value="Mito_carr"/>
    <property type="match status" value="3"/>
</dbReference>
<dbReference type="PhylomeDB" id="B4HHJ2"/>
<comment type="subcellular location">
    <subcellularLocation>
        <location evidence="1">Mitochondrion inner membrane</location>
        <topology evidence="1">Multi-pass membrane protein</topology>
    </subcellularLocation>
</comment>
<keyword evidence="10" id="KW-0496">Mitochondrion</keyword>
<dbReference type="InterPro" id="IPR002067">
    <property type="entry name" value="MCP"/>
</dbReference>
<evidence type="ECO:0000256" key="9">
    <source>
        <dbReference type="ARBA" id="ARBA00022989"/>
    </source>
</evidence>
<evidence type="ECO:0000256" key="3">
    <source>
        <dbReference type="ARBA" id="ARBA00022448"/>
    </source>
</evidence>
<dbReference type="InterPro" id="IPR023395">
    <property type="entry name" value="MCP_dom_sf"/>
</dbReference>
<comment type="similarity">
    <text evidence="2 18">Belongs to the mitochondrial carrier (TC 2.A.29) family.</text>
</comment>
<sequence>MLEHVEQKNQVDKKNQEPKKPQKFNVFPKIINGGVAGIIGVACVFPLDMVKTRLQNQPIGPNGERMYTSIADCFRKTIASEGYFGMYRGSAVNIVLVTPEKAIKLTANDFFRYHLASDDGVIPLTRATLAGGLAGLFQIVVTTPMELLKIQMQDSGRLAAADRAAGREVKKTTALGLTKTLLRERGIFGLYKGVGATGVRDITFSMVYFPLMAWINDQGPRKSDGSGEAVFYWSLIAGLVSGMTSAFMVTPFDVVKTRLQADGEKKFKGIMDCVNRTLKEEGMQAFFKGGLCRIMVLAPLFGIAQMFYFLGVGEKILGIERTKSV</sequence>
<evidence type="ECO:0000256" key="14">
    <source>
        <dbReference type="ARBA" id="ARBA00069241"/>
    </source>
</evidence>
<evidence type="ECO:0000313" key="21">
    <source>
        <dbReference type="EMBL" id="EDW42531.1"/>
    </source>
</evidence>
<dbReference type="GO" id="GO:0005314">
    <property type="term" value="F:high-affinity L-glutamate transmembrane transporter activity"/>
    <property type="evidence" value="ECO:0007669"/>
    <property type="project" value="EnsemblMetazoa"/>
</dbReference>
<evidence type="ECO:0000256" key="12">
    <source>
        <dbReference type="ARBA" id="ARBA00048437"/>
    </source>
</evidence>
<keyword evidence="5 17" id="KW-0812">Transmembrane</keyword>
<dbReference type="FunFam" id="1.50.40.10:FF:000026">
    <property type="entry name" value="Putative mitochondrial glutamate carrier 2"/>
    <property type="match status" value="1"/>
</dbReference>
<dbReference type="SUPFAM" id="SSF103506">
    <property type="entry name" value="Mitochondrial carrier"/>
    <property type="match status" value="1"/>
</dbReference>
<evidence type="ECO:0000256" key="19">
    <source>
        <dbReference type="SAM" id="MobiDB-lite"/>
    </source>
</evidence>
<keyword evidence="4" id="KW-0597">Phosphoprotein</keyword>
<dbReference type="PANTHER" id="PTHR45678">
    <property type="entry name" value="MITOCHONDRIAL 2-OXODICARBOXYLATE CARRIER 1-RELATED"/>
    <property type="match status" value="1"/>
</dbReference>
<evidence type="ECO:0000256" key="4">
    <source>
        <dbReference type="ARBA" id="ARBA00022553"/>
    </source>
</evidence>
<keyword evidence="22" id="KW-1185">Reference proteome</keyword>
<evidence type="ECO:0000256" key="11">
    <source>
        <dbReference type="ARBA" id="ARBA00023136"/>
    </source>
</evidence>
<dbReference type="GO" id="GO:0015183">
    <property type="term" value="F:L-aspartate transmembrane transporter activity"/>
    <property type="evidence" value="ECO:0007669"/>
    <property type="project" value="TreeGrafter"/>
</dbReference>
<keyword evidence="11 17" id="KW-0472">Membrane</keyword>
<dbReference type="STRING" id="7238.B4HHJ2"/>
<dbReference type="PROSITE" id="PS50920">
    <property type="entry name" value="SOLCAR"/>
    <property type="match status" value="3"/>
</dbReference>
<evidence type="ECO:0000256" key="6">
    <source>
        <dbReference type="ARBA" id="ARBA00022737"/>
    </source>
</evidence>
<comment type="catalytic activity">
    <reaction evidence="12">
        <text>L-glutamate(in) + H(+)(in) = L-glutamate(out) + H(+)(out)</text>
        <dbReference type="Rhea" id="RHEA:70955"/>
        <dbReference type="ChEBI" id="CHEBI:15378"/>
        <dbReference type="ChEBI" id="CHEBI:29985"/>
    </reaction>
</comment>
<dbReference type="AlphaFoldDB" id="B4HHJ2"/>
<evidence type="ECO:0000256" key="20">
    <source>
        <dbReference type="SAM" id="Phobius"/>
    </source>
</evidence>
<feature type="repeat" description="Solcar" evidence="17">
    <location>
        <begin position="229"/>
        <end position="314"/>
    </location>
</feature>
<dbReference type="OrthoDB" id="2382881at2759"/>
<keyword evidence="8" id="KW-0769">Symport</keyword>
<feature type="transmembrane region" description="Helical" evidence="20">
    <location>
        <begin position="230"/>
        <end position="249"/>
    </location>
</feature>